<dbReference type="PROSITE" id="PS51201">
    <property type="entry name" value="RCK_N"/>
    <property type="match status" value="1"/>
</dbReference>
<keyword evidence="5" id="KW-1185">Reference proteome</keyword>
<dbReference type="PANTHER" id="PTHR43833:SF5">
    <property type="entry name" value="TRK SYSTEM POTASSIUM UPTAKE PROTEIN TRKA"/>
    <property type="match status" value="1"/>
</dbReference>
<dbReference type="InterPro" id="IPR036291">
    <property type="entry name" value="NAD(P)-bd_dom_sf"/>
</dbReference>
<evidence type="ECO:0000313" key="4">
    <source>
        <dbReference type="EMBL" id="WEL19869.1"/>
    </source>
</evidence>
<dbReference type="InterPro" id="IPR036721">
    <property type="entry name" value="RCK_C_sf"/>
</dbReference>
<dbReference type="Gene3D" id="3.30.70.1450">
    <property type="entry name" value="Regulator of K+ conductance, C-terminal domain"/>
    <property type="match status" value="1"/>
</dbReference>
<evidence type="ECO:0000259" key="3">
    <source>
        <dbReference type="PROSITE" id="PS51201"/>
    </source>
</evidence>
<dbReference type="SUPFAM" id="SSF51735">
    <property type="entry name" value="NAD(P)-binding Rossmann-fold domains"/>
    <property type="match status" value="1"/>
</dbReference>
<keyword evidence="2" id="KW-0406">Ion transport</keyword>
<dbReference type="RefSeq" id="WP_347721700.1">
    <property type="nucleotide sequence ID" value="NZ_CP104395.1"/>
</dbReference>
<dbReference type="EMBL" id="CP104395">
    <property type="protein sequence ID" value="WEL19869.1"/>
    <property type="molecule type" value="Genomic_DNA"/>
</dbReference>
<accession>A0ABY8CJP9</accession>
<keyword evidence="1" id="KW-0813">Transport</keyword>
<organism evidence="4 5">
    <name type="scientific">Candidatus Nanohalococcus occultus</name>
    <dbReference type="NCBI Taxonomy" id="2978047"/>
    <lineage>
        <taxon>Archaea</taxon>
        <taxon>Candidatus Nanohalarchaeota</taxon>
        <taxon>Candidatus Nanohalarchaeota incertae sedis</taxon>
        <taxon>Candidatus Nanohalococcus</taxon>
    </lineage>
</organism>
<dbReference type="PANTHER" id="PTHR43833">
    <property type="entry name" value="POTASSIUM CHANNEL PROTEIN 2-RELATED-RELATED"/>
    <property type="match status" value="1"/>
</dbReference>
<feature type="domain" description="RCK N-terminal" evidence="3">
    <location>
        <begin position="1"/>
        <end position="115"/>
    </location>
</feature>
<gene>
    <name evidence="4" type="primary">trkA</name>
    <name evidence="4" type="ORF">SVXNc_0862</name>
</gene>
<dbReference type="GeneID" id="98290937"/>
<evidence type="ECO:0000256" key="1">
    <source>
        <dbReference type="ARBA" id="ARBA00022448"/>
    </source>
</evidence>
<reference evidence="4 5" key="1">
    <citation type="submission" date="2022-09" db="EMBL/GenBank/DDBJ databases">
        <title>Xylan utilization by haloarchaea-nanohaloarchaea associations.</title>
        <authorList>
            <person name="Yakimov M."/>
        </authorList>
    </citation>
    <scope>NUCLEOTIDE SEQUENCE [LARGE SCALE GENOMIC DNA]</scope>
    <source>
        <strain evidence="4 5">SVXNc</strain>
    </source>
</reference>
<evidence type="ECO:0000313" key="5">
    <source>
        <dbReference type="Proteomes" id="UP001218034"/>
    </source>
</evidence>
<sequence>MYVVIAGINTLSKRLVSSLESNHDVVVIDEDKDRCERLYSSSAATVINKKPSTLTALEDAGIDRADVLIAARKDDNENMVVSSLAKKYGVPKVVSRVEDNEYYDAFQVIGAETIGHTDLLISEFVSAVEHPYLVKIANLSNDREILKASVERNSGIEDMTVEEVESEKRFPSRFQIVSVLQGENTLSGESNVQLEREDEIILIGPQEKKSELDEFFKRQ</sequence>
<dbReference type="Proteomes" id="UP001218034">
    <property type="component" value="Chromosome"/>
</dbReference>
<evidence type="ECO:0000256" key="2">
    <source>
        <dbReference type="ARBA" id="ARBA00023065"/>
    </source>
</evidence>
<dbReference type="InterPro" id="IPR003148">
    <property type="entry name" value="RCK_N"/>
</dbReference>
<name>A0ABY8CJP9_9ARCH</name>
<dbReference type="SUPFAM" id="SSF116726">
    <property type="entry name" value="TrkA C-terminal domain-like"/>
    <property type="match status" value="1"/>
</dbReference>
<proteinExistence type="predicted"/>
<protein>
    <submittedName>
        <fullName evidence="4">TrkA, K transport system, NAD-binding component</fullName>
    </submittedName>
</protein>
<dbReference type="Pfam" id="PF02254">
    <property type="entry name" value="TrkA_N"/>
    <property type="match status" value="1"/>
</dbReference>
<dbReference type="Gene3D" id="3.40.50.720">
    <property type="entry name" value="NAD(P)-binding Rossmann-like Domain"/>
    <property type="match status" value="1"/>
</dbReference>
<dbReference type="InterPro" id="IPR050721">
    <property type="entry name" value="Trk_Ktr_HKT_K-transport"/>
</dbReference>